<protein>
    <submittedName>
        <fullName evidence="3">(thale cress) hypothetical protein</fullName>
    </submittedName>
</protein>
<dbReference type="GO" id="GO:0060236">
    <property type="term" value="P:regulation of mitotic spindle organization"/>
    <property type="evidence" value="ECO:0007669"/>
    <property type="project" value="InterPro"/>
</dbReference>
<proteinExistence type="predicted"/>
<accession>A0A7G2EZ37</accession>
<dbReference type="PANTHER" id="PTHR14326">
    <property type="entry name" value="TARGETING PROTEIN FOR XKLP2"/>
    <property type="match status" value="1"/>
</dbReference>
<evidence type="ECO:0000259" key="2">
    <source>
        <dbReference type="Pfam" id="PF12214"/>
    </source>
</evidence>
<feature type="compositionally biased region" description="Polar residues" evidence="1">
    <location>
        <begin position="296"/>
        <end position="310"/>
    </location>
</feature>
<dbReference type="GO" id="GO:0005874">
    <property type="term" value="C:microtubule"/>
    <property type="evidence" value="ECO:0007669"/>
    <property type="project" value="InterPro"/>
</dbReference>
<dbReference type="InterPro" id="IPR027330">
    <property type="entry name" value="TPX2_central_dom"/>
</dbReference>
<feature type="domain" description="TPX2 central" evidence="2">
    <location>
        <begin position="218"/>
        <end position="382"/>
    </location>
</feature>
<feature type="region of interest" description="Disordered" evidence="1">
    <location>
        <begin position="293"/>
        <end position="327"/>
    </location>
</feature>
<dbReference type="AlphaFoldDB" id="A0A7G2EZ37"/>
<sequence>MVFEVTEIDLKYEFDASRWFDFTREELPLESRAAELWFETAQSYPPSPFAMKLLMIEEVYDEKTESLSKSEDGEVTVEVRESDREIPQQPDVNETGNGMKSGVFRFIQGGTLSKVPNDSLHKGPTFSNRIHSDKLKYRPKSSIRPITRSSTLMKPTASVLAKQDNARLHMQVDEIKCLSSEIQSAKRQKLDGGLLRKVAEAAQETNLDLDKNSLHTRMKITIPQEPDFATSHRANRIRHKNDAKLEQDSTSVYRFKARPLNRKIFEAPSLPIRKNSTPKLPEFQEFRLKTSERAMQHSSAVSTSSYQGNNNHKEADKPNRTFPDGVNREPRRQRAIDIPKDDVRKDLFKARPLNNKILSSGREIGMFTKSKRETTAPLGFSFHSERKAQPDLPTDLFSKLSLSSELRPNNGSRLRFPQPEQVKGSKENRLNSFQAGNERTSKFMGKPMVQPGVVPETSRQWTSRSGKLEAAVQN</sequence>
<name>A0A7G2EZ37_ARATH</name>
<dbReference type="Pfam" id="PF12214">
    <property type="entry name" value="TPX2_importin"/>
    <property type="match status" value="1"/>
</dbReference>
<dbReference type="EMBL" id="LR881469">
    <property type="protein sequence ID" value="CAD5327643.1"/>
    <property type="molecule type" value="Genomic_DNA"/>
</dbReference>
<dbReference type="GO" id="GO:0005819">
    <property type="term" value="C:spindle"/>
    <property type="evidence" value="ECO:0007669"/>
    <property type="project" value="InterPro"/>
</dbReference>
<gene>
    <name evidence="3" type="ORF">AT9943_LOCUS15338</name>
</gene>
<evidence type="ECO:0000256" key="1">
    <source>
        <dbReference type="SAM" id="MobiDB-lite"/>
    </source>
</evidence>
<evidence type="ECO:0000313" key="4">
    <source>
        <dbReference type="Proteomes" id="UP000516314"/>
    </source>
</evidence>
<dbReference type="Proteomes" id="UP000516314">
    <property type="component" value="Chromosome 4"/>
</dbReference>
<dbReference type="InterPro" id="IPR009675">
    <property type="entry name" value="TPX2_fam"/>
</dbReference>
<dbReference type="PANTHER" id="PTHR14326:SF15">
    <property type="entry name" value="OS06G0130200 PROTEIN"/>
    <property type="match status" value="1"/>
</dbReference>
<organism evidence="3 4">
    <name type="scientific">Arabidopsis thaliana</name>
    <name type="common">Mouse-ear cress</name>
    <dbReference type="NCBI Taxonomy" id="3702"/>
    <lineage>
        <taxon>Eukaryota</taxon>
        <taxon>Viridiplantae</taxon>
        <taxon>Streptophyta</taxon>
        <taxon>Embryophyta</taxon>
        <taxon>Tracheophyta</taxon>
        <taxon>Spermatophyta</taxon>
        <taxon>Magnoliopsida</taxon>
        <taxon>eudicotyledons</taxon>
        <taxon>Gunneridae</taxon>
        <taxon>Pentapetalae</taxon>
        <taxon>rosids</taxon>
        <taxon>malvids</taxon>
        <taxon>Brassicales</taxon>
        <taxon>Brassicaceae</taxon>
        <taxon>Camelineae</taxon>
        <taxon>Arabidopsis</taxon>
    </lineage>
</organism>
<feature type="region of interest" description="Disordered" evidence="1">
    <location>
        <begin position="407"/>
        <end position="474"/>
    </location>
</feature>
<reference evidence="3 4" key="1">
    <citation type="submission" date="2020-09" db="EMBL/GenBank/DDBJ databases">
        <authorList>
            <person name="Ashkenazy H."/>
        </authorList>
    </citation>
    <scope>NUCLEOTIDE SEQUENCE [LARGE SCALE GENOMIC DNA]</scope>
    <source>
        <strain evidence="4">cv. Cdm-0</strain>
    </source>
</reference>
<evidence type="ECO:0000313" key="3">
    <source>
        <dbReference type="EMBL" id="CAD5327643.1"/>
    </source>
</evidence>